<dbReference type="OrthoDB" id="2282794at2759"/>
<gene>
    <name evidence="1" type="primary">PARPA_11154.1 scaffold 42800</name>
</gene>
<dbReference type="AlphaFoldDB" id="A0A0B7NMW1"/>
<name>A0A0B7NMW1_9FUNG</name>
<evidence type="ECO:0000313" key="2">
    <source>
        <dbReference type="Proteomes" id="UP000054107"/>
    </source>
</evidence>
<accession>A0A0B7NMW1</accession>
<protein>
    <submittedName>
        <fullName evidence="1">Uncharacterized protein</fullName>
    </submittedName>
</protein>
<sequence>MTFLRTLKTKGWASLVALILISIFLVSSWDTTFHAEKLKQQSQYQQKPKSKPSFKTGIGHKFDRFTPTRRQLLSSALAHIRLGYVANRTPPYSTPPLLVLYTCRSDTTACGSLDNRLVNIVNAYYFSMLQQGSAFAYDMTLPVKMEWFFESSPAYMSMNVDQANYYLERAEIHQIKSETSLSTAELVQRRFMDDYQSERITIVKASQWKGNWLDLKENLWMKPLRDKYRLNHLLQKSDWFWLASRLLFSKPSLSLRGHLEPYRELMGGKLELSESLSPFDPDNNPVTPDFTAKRWLRIGLRVGKFSTQEEVVCLCAHIANVCRKNTDNCHVFISAPNRNLHATLRTELNKHQHVAVHAVAEGYGFADLDQESENSLDHSIFDSSDDRLIRDYARTFMDWVILSRMDYLVGQEKDGFLKTAAWAAQVQTDVTVHNTTSRNCRIMPMYDW</sequence>
<proteinExistence type="predicted"/>
<keyword evidence="2" id="KW-1185">Reference proteome</keyword>
<evidence type="ECO:0000313" key="1">
    <source>
        <dbReference type="EMBL" id="CEP16875.1"/>
    </source>
</evidence>
<dbReference type="Proteomes" id="UP000054107">
    <property type="component" value="Unassembled WGS sequence"/>
</dbReference>
<organism evidence="1 2">
    <name type="scientific">Parasitella parasitica</name>
    <dbReference type="NCBI Taxonomy" id="35722"/>
    <lineage>
        <taxon>Eukaryota</taxon>
        <taxon>Fungi</taxon>
        <taxon>Fungi incertae sedis</taxon>
        <taxon>Mucoromycota</taxon>
        <taxon>Mucoromycotina</taxon>
        <taxon>Mucoromycetes</taxon>
        <taxon>Mucorales</taxon>
        <taxon>Mucorineae</taxon>
        <taxon>Mucoraceae</taxon>
        <taxon>Parasitella</taxon>
    </lineage>
</organism>
<dbReference type="EMBL" id="LN733372">
    <property type="protein sequence ID" value="CEP16875.1"/>
    <property type="molecule type" value="Genomic_DNA"/>
</dbReference>
<reference evidence="1 2" key="1">
    <citation type="submission" date="2014-09" db="EMBL/GenBank/DDBJ databases">
        <authorList>
            <person name="Ellenberger Sabrina"/>
        </authorList>
    </citation>
    <scope>NUCLEOTIDE SEQUENCE [LARGE SCALE GENOMIC DNA]</scope>
    <source>
        <strain evidence="1 2">CBS 412.66</strain>
    </source>
</reference>